<feature type="domain" description="WW" evidence="2">
    <location>
        <begin position="48"/>
        <end position="82"/>
    </location>
</feature>
<feature type="domain" description="WW" evidence="2">
    <location>
        <begin position="3"/>
        <end position="37"/>
    </location>
</feature>
<protein>
    <recommendedName>
        <fullName evidence="2">WW domain-containing protein</fullName>
    </recommendedName>
</protein>
<dbReference type="PROSITE" id="PS50020">
    <property type="entry name" value="WW_DOMAIN_2"/>
    <property type="match status" value="2"/>
</dbReference>
<accession>A0ABQ9XPV6</accession>
<evidence type="ECO:0000256" key="1">
    <source>
        <dbReference type="SAM" id="MobiDB-lite"/>
    </source>
</evidence>
<name>A0ABQ9XPV6_9EUKA</name>
<dbReference type="SMART" id="SM00456">
    <property type="entry name" value="WW"/>
    <property type="match status" value="2"/>
</dbReference>
<proteinExistence type="predicted"/>
<evidence type="ECO:0000259" key="2">
    <source>
        <dbReference type="PROSITE" id="PS50020"/>
    </source>
</evidence>
<evidence type="ECO:0000313" key="4">
    <source>
        <dbReference type="Proteomes" id="UP001281761"/>
    </source>
</evidence>
<dbReference type="PANTHER" id="PTHR11864:SF0">
    <property type="entry name" value="PRP40 PRE-MRNA PROCESSING FACTOR 40 HOMOLOG A (YEAST)"/>
    <property type="match status" value="1"/>
</dbReference>
<dbReference type="InterPro" id="IPR039726">
    <property type="entry name" value="Prp40-like"/>
</dbReference>
<keyword evidence="4" id="KW-1185">Reference proteome</keyword>
<dbReference type="EMBL" id="JARBJD010000090">
    <property type="protein sequence ID" value="KAK2953525.1"/>
    <property type="molecule type" value="Genomic_DNA"/>
</dbReference>
<reference evidence="3 4" key="1">
    <citation type="journal article" date="2022" name="bioRxiv">
        <title>Genomics of Preaxostyla Flagellates Illuminates Evolutionary Transitions and the Path Towards Mitochondrial Loss.</title>
        <authorList>
            <person name="Novak L.V.F."/>
            <person name="Treitli S.C."/>
            <person name="Pyrih J."/>
            <person name="Halakuc P."/>
            <person name="Pipaliya S.V."/>
            <person name="Vacek V."/>
            <person name="Brzon O."/>
            <person name="Soukal P."/>
            <person name="Eme L."/>
            <person name="Dacks J.B."/>
            <person name="Karnkowska A."/>
            <person name="Elias M."/>
            <person name="Hampl V."/>
        </authorList>
    </citation>
    <scope>NUCLEOTIDE SEQUENCE [LARGE SCALE GENOMIC DNA]</scope>
    <source>
        <strain evidence="3">NAU3</strain>
        <tissue evidence="3">Gut</tissue>
    </source>
</reference>
<dbReference type="Gene3D" id="2.20.70.10">
    <property type="match status" value="2"/>
</dbReference>
<evidence type="ECO:0000313" key="3">
    <source>
        <dbReference type="EMBL" id="KAK2953525.1"/>
    </source>
</evidence>
<dbReference type="InterPro" id="IPR036020">
    <property type="entry name" value="WW_dom_sf"/>
</dbReference>
<gene>
    <name evidence="3" type="ORF">BLNAU_11525</name>
</gene>
<dbReference type="Pfam" id="PF00397">
    <property type="entry name" value="WW"/>
    <property type="match status" value="2"/>
</dbReference>
<dbReference type="SUPFAM" id="SSF51045">
    <property type="entry name" value="WW domain"/>
    <property type="match status" value="2"/>
</dbReference>
<dbReference type="Proteomes" id="UP001281761">
    <property type="component" value="Unassembled WGS sequence"/>
</dbReference>
<organism evidence="3 4">
    <name type="scientific">Blattamonas nauphoetae</name>
    <dbReference type="NCBI Taxonomy" id="2049346"/>
    <lineage>
        <taxon>Eukaryota</taxon>
        <taxon>Metamonada</taxon>
        <taxon>Preaxostyla</taxon>
        <taxon>Oxymonadida</taxon>
        <taxon>Blattamonas</taxon>
    </lineage>
</organism>
<dbReference type="InterPro" id="IPR001202">
    <property type="entry name" value="WW_dom"/>
</dbReference>
<sequence>MSDSLPPGWKEYQDKKSGRSYYYNKETKERSWKKPQNSNADPPTESAPTLPPGWVEKTEKSSGRKYYYNKSLKKSSWTIPQTDVPPGIIFIHLVHLSQIFSICVLFNLL</sequence>
<comment type="caution">
    <text evidence="3">The sequence shown here is derived from an EMBL/GenBank/DDBJ whole genome shotgun (WGS) entry which is preliminary data.</text>
</comment>
<feature type="region of interest" description="Disordered" evidence="1">
    <location>
        <begin position="20"/>
        <end position="57"/>
    </location>
</feature>
<dbReference type="PANTHER" id="PTHR11864">
    <property type="entry name" value="PRE-MRNA-PROCESSING PROTEIN PRP40"/>
    <property type="match status" value="1"/>
</dbReference>
<dbReference type="PROSITE" id="PS01159">
    <property type="entry name" value="WW_DOMAIN_1"/>
    <property type="match status" value="1"/>
</dbReference>
<dbReference type="CDD" id="cd00201">
    <property type="entry name" value="WW"/>
    <property type="match status" value="2"/>
</dbReference>